<comment type="caution">
    <text evidence="2">The sequence shown here is derived from an EMBL/GenBank/DDBJ whole genome shotgun (WGS) entry which is preliminary data.</text>
</comment>
<keyword evidence="3" id="KW-1185">Reference proteome</keyword>
<proteinExistence type="predicted"/>
<feature type="compositionally biased region" description="Basic residues" evidence="1">
    <location>
        <begin position="161"/>
        <end position="170"/>
    </location>
</feature>
<dbReference type="EMBL" id="BRYA01000270">
    <property type="protein sequence ID" value="GMI45879.1"/>
    <property type="molecule type" value="Genomic_DNA"/>
</dbReference>
<protein>
    <submittedName>
        <fullName evidence="2">Uncharacterized protein</fullName>
    </submittedName>
</protein>
<feature type="compositionally biased region" description="Acidic residues" evidence="1">
    <location>
        <begin position="243"/>
        <end position="268"/>
    </location>
</feature>
<feature type="compositionally biased region" description="Acidic residues" evidence="1">
    <location>
        <begin position="180"/>
        <end position="214"/>
    </location>
</feature>
<feature type="region of interest" description="Disordered" evidence="1">
    <location>
        <begin position="1"/>
        <end position="20"/>
    </location>
</feature>
<dbReference type="Proteomes" id="UP001165065">
    <property type="component" value="Unassembled WGS sequence"/>
</dbReference>
<feature type="compositionally biased region" description="Basic residues" evidence="1">
    <location>
        <begin position="222"/>
        <end position="231"/>
    </location>
</feature>
<feature type="compositionally biased region" description="Low complexity" evidence="1">
    <location>
        <begin position="144"/>
        <end position="160"/>
    </location>
</feature>
<evidence type="ECO:0000256" key="1">
    <source>
        <dbReference type="SAM" id="MobiDB-lite"/>
    </source>
</evidence>
<gene>
    <name evidence="2" type="ORF">TrCOL_g12843</name>
</gene>
<sequence>MDAQELNDFMTRSGQDPSNAPPLIGVLPPFFQAQVTEAQTAMEDENPLARMLWLEVENRLLPPNTRVIKVIWKANNQKKKKFVLPEEYNSYVAYNLVKALKLIAKKDGDATAPGITEYIEAVAAKTAENAEIAKKAKAAKGAKGAKGAKVAKVAKGAKGAPAKKRQKTATKKPPAKETFESEDEEESESESWSDSEGGVVEDDNDDEDDNEDECNLCAKGAPAKKKQKTAAKKPPAKETFESEDKEESENESGSESEVGSDNESDNGSDMESKGPVAPGRVRALGREVTKKSVDYSDF</sequence>
<reference evidence="3" key="1">
    <citation type="journal article" date="2023" name="Commun. Biol.">
        <title>Genome analysis of Parmales, the sister group of diatoms, reveals the evolutionary specialization of diatoms from phago-mixotrophs to photoautotrophs.</title>
        <authorList>
            <person name="Ban H."/>
            <person name="Sato S."/>
            <person name="Yoshikawa S."/>
            <person name="Yamada K."/>
            <person name="Nakamura Y."/>
            <person name="Ichinomiya M."/>
            <person name="Sato N."/>
            <person name="Blanc-Mathieu R."/>
            <person name="Endo H."/>
            <person name="Kuwata A."/>
            <person name="Ogata H."/>
        </authorList>
    </citation>
    <scope>NUCLEOTIDE SEQUENCE [LARGE SCALE GENOMIC DNA]</scope>
</reference>
<feature type="compositionally biased region" description="Basic and acidic residues" evidence="1">
    <location>
        <begin position="284"/>
        <end position="298"/>
    </location>
</feature>
<evidence type="ECO:0000313" key="3">
    <source>
        <dbReference type="Proteomes" id="UP001165065"/>
    </source>
</evidence>
<feature type="region of interest" description="Disordered" evidence="1">
    <location>
        <begin position="144"/>
        <end position="298"/>
    </location>
</feature>
<evidence type="ECO:0000313" key="2">
    <source>
        <dbReference type="EMBL" id="GMI45879.1"/>
    </source>
</evidence>
<accession>A0A9W7LCV8</accession>
<dbReference type="AlphaFoldDB" id="A0A9W7LCV8"/>
<organism evidence="2 3">
    <name type="scientific">Triparma columacea</name>
    <dbReference type="NCBI Taxonomy" id="722753"/>
    <lineage>
        <taxon>Eukaryota</taxon>
        <taxon>Sar</taxon>
        <taxon>Stramenopiles</taxon>
        <taxon>Ochrophyta</taxon>
        <taxon>Bolidophyceae</taxon>
        <taxon>Parmales</taxon>
        <taxon>Triparmaceae</taxon>
        <taxon>Triparma</taxon>
    </lineage>
</organism>
<name>A0A9W7LCV8_9STRA</name>